<keyword evidence="6 8" id="KW-0378">Hydrolase</keyword>
<dbReference type="InterPro" id="IPR005193">
    <property type="entry name" value="GH62_arabinosidase"/>
</dbReference>
<dbReference type="GO" id="GO:0016787">
    <property type="term" value="F:hydrolase activity"/>
    <property type="evidence" value="ECO:0007669"/>
    <property type="project" value="UniProtKB-KW"/>
</dbReference>
<dbReference type="Gene3D" id="2.115.10.20">
    <property type="entry name" value="Glycosyl hydrolase domain, family 43"/>
    <property type="match status" value="1"/>
</dbReference>
<keyword evidence="9" id="KW-1185">Reference proteome</keyword>
<dbReference type="SUPFAM" id="SSF75005">
    <property type="entry name" value="Arabinanase/levansucrase/invertase"/>
    <property type="match status" value="1"/>
</dbReference>
<dbReference type="Proteomes" id="UP001304671">
    <property type="component" value="Unassembled WGS sequence"/>
</dbReference>
<sequence>MKSNPIWRTGDRVFLEGITGTFDDVSVKDPTIVNVDGKWHVFYTGRDATKWRMGYIAGKELTDLKKADRNYMTSLNGGSYFCAPQVFQLKSKKTWYLIYQSGLGATFSTNADINSPQGWSAGKAMGFTDGIDFWCISDGTKIHCFYSAQDGSFTIKKRSTLVADFPYKWSEPVVVATDTFEAPHVYKNKADGKYYMMVEDIRRYFEIWQASSLDGTWTKLNEKWADYANLIETNEHWTDQVSHGEILRSGIDEMCEIEDINHCQVIFQGVVNGNYADYGIIPYDLGIMKNY</sequence>
<dbReference type="PANTHER" id="PTHR40631:SF2">
    <property type="entry name" value="ALPHA-L-ARABINOFURANOSIDASE"/>
    <property type="match status" value="1"/>
</dbReference>
<comment type="catalytic activity">
    <reaction evidence="1">
        <text>Hydrolysis of terminal non-reducing alpha-L-arabinofuranoside residues in alpha-L-arabinosides.</text>
        <dbReference type="EC" id="3.2.1.55"/>
    </reaction>
</comment>
<evidence type="ECO:0000256" key="3">
    <source>
        <dbReference type="ARBA" id="ARBA00012670"/>
    </source>
</evidence>
<dbReference type="EC" id="3.2.1.55" evidence="3"/>
<dbReference type="PANTHER" id="PTHR40631">
    <property type="entry name" value="ALPHA-L-ARABINOFURANOSIDASE AXHA-2-RELATED"/>
    <property type="match status" value="1"/>
</dbReference>
<protein>
    <recommendedName>
        <fullName evidence="3">non-reducing end alpha-L-arabinofuranosidase</fullName>
        <ecNumber evidence="3">3.2.1.55</ecNumber>
    </recommendedName>
</protein>
<dbReference type="InterPro" id="IPR023296">
    <property type="entry name" value="Glyco_hydro_beta-prop_sf"/>
</dbReference>
<evidence type="ECO:0000256" key="1">
    <source>
        <dbReference type="ARBA" id="ARBA00001462"/>
    </source>
</evidence>
<evidence type="ECO:0000256" key="7">
    <source>
        <dbReference type="ARBA" id="ARBA00023295"/>
    </source>
</evidence>
<organism evidence="8 9">
    <name type="scientific">Arcicella aquatica</name>
    <dbReference type="NCBI Taxonomy" id="217141"/>
    <lineage>
        <taxon>Bacteria</taxon>
        <taxon>Pseudomonadati</taxon>
        <taxon>Bacteroidota</taxon>
        <taxon>Cytophagia</taxon>
        <taxon>Cytophagales</taxon>
        <taxon>Flectobacillaceae</taxon>
        <taxon>Arcicella</taxon>
    </lineage>
</organism>
<gene>
    <name evidence="8" type="ORF">VB264_11510</name>
</gene>
<evidence type="ECO:0000256" key="4">
    <source>
        <dbReference type="ARBA" id="ARBA00022525"/>
    </source>
</evidence>
<proteinExistence type="predicted"/>
<evidence type="ECO:0000256" key="5">
    <source>
        <dbReference type="ARBA" id="ARBA00022729"/>
    </source>
</evidence>
<keyword evidence="4" id="KW-0964">Secreted</keyword>
<comment type="subcellular location">
    <subcellularLocation>
        <location evidence="2">Secreted</location>
    </subcellularLocation>
</comment>
<evidence type="ECO:0000256" key="6">
    <source>
        <dbReference type="ARBA" id="ARBA00022801"/>
    </source>
</evidence>
<name>A0ABU5QNC3_9BACT</name>
<accession>A0ABU5QNC3</accession>
<dbReference type="RefSeq" id="WP_323249486.1">
    <property type="nucleotide sequence ID" value="NZ_JAYFUL010000016.1"/>
</dbReference>
<evidence type="ECO:0000313" key="9">
    <source>
        <dbReference type="Proteomes" id="UP001304671"/>
    </source>
</evidence>
<comment type="caution">
    <text evidence="8">The sequence shown here is derived from an EMBL/GenBank/DDBJ whole genome shotgun (WGS) entry which is preliminary data.</text>
</comment>
<dbReference type="EMBL" id="JAYFUL010000016">
    <property type="protein sequence ID" value="MEA5258410.1"/>
    <property type="molecule type" value="Genomic_DNA"/>
</dbReference>
<keyword evidence="5" id="KW-0732">Signal</keyword>
<dbReference type="Pfam" id="PF03664">
    <property type="entry name" value="Glyco_hydro_62"/>
    <property type="match status" value="1"/>
</dbReference>
<evidence type="ECO:0000313" key="8">
    <source>
        <dbReference type="EMBL" id="MEA5258410.1"/>
    </source>
</evidence>
<evidence type="ECO:0000256" key="2">
    <source>
        <dbReference type="ARBA" id="ARBA00004613"/>
    </source>
</evidence>
<keyword evidence="7" id="KW-0326">Glycosidase</keyword>
<reference evidence="8 9" key="1">
    <citation type="submission" date="2023-12" db="EMBL/GenBank/DDBJ databases">
        <title>Novel species of the genus Arcicella isolated from rivers.</title>
        <authorList>
            <person name="Lu H."/>
        </authorList>
    </citation>
    <scope>NUCLEOTIDE SEQUENCE [LARGE SCALE GENOMIC DNA]</scope>
    <source>
        <strain evidence="8 9">LMG 21963</strain>
    </source>
</reference>